<gene>
    <name evidence="1" type="ORF">BUALT_Bualt06G0094400</name>
</gene>
<evidence type="ECO:0000313" key="1">
    <source>
        <dbReference type="EMBL" id="KAG8381169.1"/>
    </source>
</evidence>
<name>A0AAV6XLS8_9LAMI</name>
<evidence type="ECO:0000313" key="2">
    <source>
        <dbReference type="Proteomes" id="UP000826271"/>
    </source>
</evidence>
<dbReference type="Proteomes" id="UP000826271">
    <property type="component" value="Unassembled WGS sequence"/>
</dbReference>
<keyword evidence="2" id="KW-1185">Reference proteome</keyword>
<protein>
    <recommendedName>
        <fullName evidence="3">Zinc finger GRF-type domain-containing protein</fullName>
    </recommendedName>
</protein>
<evidence type="ECO:0008006" key="3">
    <source>
        <dbReference type="Google" id="ProtNLM"/>
    </source>
</evidence>
<proteinExistence type="predicted"/>
<dbReference type="EMBL" id="WHWC01000006">
    <property type="protein sequence ID" value="KAG8381169.1"/>
    <property type="molecule type" value="Genomic_DNA"/>
</dbReference>
<reference evidence="1" key="1">
    <citation type="submission" date="2019-10" db="EMBL/GenBank/DDBJ databases">
        <authorList>
            <person name="Zhang R."/>
            <person name="Pan Y."/>
            <person name="Wang J."/>
            <person name="Ma R."/>
            <person name="Yu S."/>
        </authorList>
    </citation>
    <scope>NUCLEOTIDE SEQUENCE</scope>
    <source>
        <strain evidence="1">LA-IB0</strain>
        <tissue evidence="1">Leaf</tissue>
    </source>
</reference>
<sequence length="77" mass="8590">MAEAKHFFPSICTSPPNSKLMASNVNNVCYCMRLAKLKCSWTDANSGRRFYGCERRVVEGVDSSSGLIHQCVIGREM</sequence>
<dbReference type="AlphaFoldDB" id="A0AAV6XLS8"/>
<accession>A0AAV6XLS8</accession>
<organism evidence="1 2">
    <name type="scientific">Buddleja alternifolia</name>
    <dbReference type="NCBI Taxonomy" id="168488"/>
    <lineage>
        <taxon>Eukaryota</taxon>
        <taxon>Viridiplantae</taxon>
        <taxon>Streptophyta</taxon>
        <taxon>Embryophyta</taxon>
        <taxon>Tracheophyta</taxon>
        <taxon>Spermatophyta</taxon>
        <taxon>Magnoliopsida</taxon>
        <taxon>eudicotyledons</taxon>
        <taxon>Gunneridae</taxon>
        <taxon>Pentapetalae</taxon>
        <taxon>asterids</taxon>
        <taxon>lamiids</taxon>
        <taxon>Lamiales</taxon>
        <taxon>Scrophulariaceae</taxon>
        <taxon>Buddlejeae</taxon>
        <taxon>Buddleja</taxon>
    </lineage>
</organism>
<comment type="caution">
    <text evidence="1">The sequence shown here is derived from an EMBL/GenBank/DDBJ whole genome shotgun (WGS) entry which is preliminary data.</text>
</comment>